<feature type="compositionally biased region" description="Basic and acidic residues" evidence="1">
    <location>
        <begin position="24"/>
        <end position="34"/>
    </location>
</feature>
<sequence length="265" mass="27258">MRRLRQVTGEGGGPAQRAMATLDEAERARDAGDRATARRLGDAAVAELRSLVAAGVHEAEPGLVRGLLSQSEELRELARHAEAVAVAEEAVTLARADPARTQSLAVALATLAGRLLHAGRTADGLEVARESAALGGVRPDAALAQLLTTLAAALAGAGEHEAALAQSERVVGMRRATAAGNDRGSRIRLGQALTEHANRLVAAGRWADAIEFGAEAVAIHRGLAGEPADRLASVLTDYAIMLRRVGREHEAVAAAAEAAAITGLG</sequence>
<name>A0ABN6CKR3_9ACTN</name>
<proteinExistence type="predicted"/>
<keyword evidence="3" id="KW-1185">Reference proteome</keyword>
<dbReference type="SUPFAM" id="SSF48452">
    <property type="entry name" value="TPR-like"/>
    <property type="match status" value="2"/>
</dbReference>
<dbReference type="Proteomes" id="UP000676967">
    <property type="component" value="Chromosome"/>
</dbReference>
<accession>A0ABN6CKR3</accession>
<reference evidence="2 3" key="1">
    <citation type="submission" date="2020-08" db="EMBL/GenBank/DDBJ databases">
        <title>Whole genome shotgun sequence of Actinoplanes ianthinogenes NBRC 13996.</title>
        <authorList>
            <person name="Komaki H."/>
            <person name="Tamura T."/>
        </authorList>
    </citation>
    <scope>NUCLEOTIDE SEQUENCE [LARGE SCALE GENOMIC DNA]</scope>
    <source>
        <strain evidence="2 3">NBRC 13996</strain>
    </source>
</reference>
<protein>
    <recommendedName>
        <fullName evidence="4">Tetratricopeptide repeat protein</fullName>
    </recommendedName>
</protein>
<dbReference type="Gene3D" id="1.25.40.10">
    <property type="entry name" value="Tetratricopeptide repeat domain"/>
    <property type="match status" value="2"/>
</dbReference>
<feature type="region of interest" description="Disordered" evidence="1">
    <location>
        <begin position="1"/>
        <end position="34"/>
    </location>
</feature>
<evidence type="ECO:0000256" key="1">
    <source>
        <dbReference type="SAM" id="MobiDB-lite"/>
    </source>
</evidence>
<evidence type="ECO:0000313" key="3">
    <source>
        <dbReference type="Proteomes" id="UP000676967"/>
    </source>
</evidence>
<evidence type="ECO:0008006" key="4">
    <source>
        <dbReference type="Google" id="ProtNLM"/>
    </source>
</evidence>
<gene>
    <name evidence="2" type="ORF">Aiant_62420</name>
</gene>
<dbReference type="EMBL" id="AP023356">
    <property type="protein sequence ID" value="BCJ45585.1"/>
    <property type="molecule type" value="Genomic_DNA"/>
</dbReference>
<organism evidence="2 3">
    <name type="scientific">Actinoplanes ianthinogenes</name>
    <dbReference type="NCBI Taxonomy" id="122358"/>
    <lineage>
        <taxon>Bacteria</taxon>
        <taxon>Bacillati</taxon>
        <taxon>Actinomycetota</taxon>
        <taxon>Actinomycetes</taxon>
        <taxon>Micromonosporales</taxon>
        <taxon>Micromonosporaceae</taxon>
        <taxon>Actinoplanes</taxon>
    </lineage>
</organism>
<evidence type="ECO:0000313" key="2">
    <source>
        <dbReference type="EMBL" id="BCJ45585.1"/>
    </source>
</evidence>
<dbReference type="InterPro" id="IPR011990">
    <property type="entry name" value="TPR-like_helical_dom_sf"/>
</dbReference>